<evidence type="ECO:0000256" key="2">
    <source>
        <dbReference type="ARBA" id="ARBA00007886"/>
    </source>
</evidence>
<evidence type="ECO:0000256" key="3">
    <source>
        <dbReference type="ARBA" id="ARBA00022544"/>
    </source>
</evidence>
<dbReference type="PANTHER" id="PTHR35789">
    <property type="entry name" value="SPORE GERMINATION PROTEIN B3"/>
    <property type="match status" value="1"/>
</dbReference>
<comment type="subcellular location">
    <subcellularLocation>
        <location evidence="1">Membrane</location>
        <topology evidence="1">Lipid-anchor</topology>
    </subcellularLocation>
</comment>
<evidence type="ECO:0000259" key="9">
    <source>
        <dbReference type="Pfam" id="PF25198"/>
    </source>
</evidence>
<proteinExistence type="inferred from homology"/>
<reference evidence="10" key="1">
    <citation type="submission" date="2022-04" db="EMBL/GenBank/DDBJ databases">
        <title>Halobacillus sp. isolated from saltern.</title>
        <authorList>
            <person name="Won M."/>
            <person name="Lee C.-M."/>
            <person name="Woen H.-Y."/>
            <person name="Kwon S.-W."/>
        </authorList>
    </citation>
    <scope>NUCLEOTIDE SEQUENCE</scope>
    <source>
        <strain evidence="10">SSHM10-5</strain>
    </source>
</reference>
<evidence type="ECO:0000256" key="4">
    <source>
        <dbReference type="ARBA" id="ARBA00022729"/>
    </source>
</evidence>
<name>A0ABY4H996_9BACI</name>
<keyword evidence="5" id="KW-0472">Membrane</keyword>
<dbReference type="Proteomes" id="UP000830326">
    <property type="component" value="Chromosome"/>
</dbReference>
<organism evidence="10 11">
    <name type="scientific">Halobacillus amylolyticus</name>
    <dbReference type="NCBI Taxonomy" id="2932259"/>
    <lineage>
        <taxon>Bacteria</taxon>
        <taxon>Bacillati</taxon>
        <taxon>Bacillota</taxon>
        <taxon>Bacilli</taxon>
        <taxon>Bacillales</taxon>
        <taxon>Bacillaceae</taxon>
        <taxon>Halobacillus</taxon>
    </lineage>
</organism>
<dbReference type="PROSITE" id="PS51257">
    <property type="entry name" value="PROKAR_LIPOPROTEIN"/>
    <property type="match status" value="1"/>
</dbReference>
<dbReference type="EMBL" id="CP095075">
    <property type="protein sequence ID" value="UOR11456.1"/>
    <property type="molecule type" value="Genomic_DNA"/>
</dbReference>
<keyword evidence="6" id="KW-0564">Palmitate</keyword>
<dbReference type="RefSeq" id="WP_245031431.1">
    <property type="nucleotide sequence ID" value="NZ_CP095075.1"/>
</dbReference>
<evidence type="ECO:0000313" key="10">
    <source>
        <dbReference type="EMBL" id="UOR11456.1"/>
    </source>
</evidence>
<dbReference type="InterPro" id="IPR057336">
    <property type="entry name" value="GerAC_N"/>
</dbReference>
<keyword evidence="7" id="KW-0449">Lipoprotein</keyword>
<feature type="domain" description="Spore germination GerAC-like C-terminal" evidence="8">
    <location>
        <begin position="227"/>
        <end position="391"/>
    </location>
</feature>
<evidence type="ECO:0000256" key="1">
    <source>
        <dbReference type="ARBA" id="ARBA00004635"/>
    </source>
</evidence>
<dbReference type="PANTHER" id="PTHR35789:SF1">
    <property type="entry name" value="SPORE GERMINATION PROTEIN B3"/>
    <property type="match status" value="1"/>
</dbReference>
<feature type="domain" description="Spore germination protein N-terminal" evidence="9">
    <location>
        <begin position="23"/>
        <end position="197"/>
    </location>
</feature>
<evidence type="ECO:0000313" key="11">
    <source>
        <dbReference type="Proteomes" id="UP000830326"/>
    </source>
</evidence>
<evidence type="ECO:0000256" key="7">
    <source>
        <dbReference type="ARBA" id="ARBA00023288"/>
    </source>
</evidence>
<keyword evidence="4" id="KW-0732">Signal</keyword>
<dbReference type="Pfam" id="PF25198">
    <property type="entry name" value="Spore_GerAC_N"/>
    <property type="match status" value="1"/>
</dbReference>
<keyword evidence="11" id="KW-1185">Reference proteome</keyword>
<dbReference type="Gene3D" id="3.30.300.210">
    <property type="entry name" value="Nutrient germinant receptor protein C, domain 3"/>
    <property type="match status" value="1"/>
</dbReference>
<sequence>MIKHMFLLLCLLSGLVLLTGCWDHRESGDIALVMGMGIDKMEEDNLYRVSFQIVNPGQVAGGKRGQGQGTAVTTYSETGSTIFETVRKISKKVPRLLSFSHTVVLVIGEDLATEGGLPKILDFTERYYDFRSTALVLVAKEGQALPILSVLTPLERIPAMKIQETVQKTEKVWGETPQRNINDVVQTISSKSKGLSLGGISIAGNLTEGQTSANTKRAVPTTLVKVSGLALFKDGKLKGWLEDKEARGVAWIQNKIKKTVLSSKCKENKSTMAVEVLRSSTELKVSVAHGKPKMTISIRGEGHLEEITCPIDLTQPKQIFQLNNTFESEIKQEVTTAVKTAQEQKNDIFGFGEAINRANPKAWKEMAKQWDETFADMEVQVNVKFFIRGIGLRKQPLILQKK</sequence>
<dbReference type="InterPro" id="IPR046953">
    <property type="entry name" value="Spore_GerAC-like_C"/>
</dbReference>
<dbReference type="InterPro" id="IPR038501">
    <property type="entry name" value="Spore_GerAC_C_sf"/>
</dbReference>
<gene>
    <name evidence="10" type="ORF">MUO15_17965</name>
</gene>
<accession>A0ABY4H996</accession>
<evidence type="ECO:0000256" key="5">
    <source>
        <dbReference type="ARBA" id="ARBA00023136"/>
    </source>
</evidence>
<dbReference type="Pfam" id="PF05504">
    <property type="entry name" value="Spore_GerAC"/>
    <property type="match status" value="1"/>
</dbReference>
<dbReference type="Gene3D" id="6.20.190.10">
    <property type="entry name" value="Nutrient germinant receptor protein C, domain 1"/>
    <property type="match status" value="1"/>
</dbReference>
<evidence type="ECO:0000259" key="8">
    <source>
        <dbReference type="Pfam" id="PF05504"/>
    </source>
</evidence>
<comment type="similarity">
    <text evidence="2">Belongs to the GerABKC lipoprotein family.</text>
</comment>
<keyword evidence="3" id="KW-0309">Germination</keyword>
<protein>
    <submittedName>
        <fullName evidence="10">Ger(X)C family spore germination protein</fullName>
    </submittedName>
</protein>
<dbReference type="NCBIfam" id="TIGR02887">
    <property type="entry name" value="spore_ger_x_C"/>
    <property type="match status" value="1"/>
</dbReference>
<evidence type="ECO:0000256" key="6">
    <source>
        <dbReference type="ARBA" id="ARBA00023139"/>
    </source>
</evidence>
<dbReference type="InterPro" id="IPR008844">
    <property type="entry name" value="Spore_GerAC-like"/>
</dbReference>